<protein>
    <submittedName>
        <fullName evidence="2">Uncharacterized protein</fullName>
    </submittedName>
</protein>
<dbReference type="RefSeq" id="WP_189088048.1">
    <property type="nucleotide sequence ID" value="NZ_BMQL01000002.1"/>
</dbReference>
<feature type="signal peptide" evidence="1">
    <location>
        <begin position="1"/>
        <end position="27"/>
    </location>
</feature>
<dbReference type="Gene3D" id="2.40.360.20">
    <property type="match status" value="1"/>
</dbReference>
<dbReference type="AlphaFoldDB" id="A0A918F337"/>
<feature type="chain" id="PRO_5036880277" evidence="1">
    <location>
        <begin position="28"/>
        <end position="212"/>
    </location>
</feature>
<evidence type="ECO:0000313" key="2">
    <source>
        <dbReference type="EMBL" id="GGQ96691.1"/>
    </source>
</evidence>
<keyword evidence="3" id="KW-1185">Reference proteome</keyword>
<keyword evidence="1" id="KW-0732">Signal</keyword>
<sequence length="212" mass="22492">MIRFRLLPPSLLTCTLSALLLGSAAHAACDTLAFFPAVTNTYTMKLGGKTSTVTVSNRQSGNSVTSTSTVNGRSNYVVWTCTDAGLSAKLGGTLQMSTGSFPRLSAWKVGYRWNSEAQTAGVGGLKVRSTSVSRIAAIERVTTPAGTFSTYRVETDNTTIMQPPAGSKLPPGMAKAMNQSTHVVAWYAVGVGAVKEQMQNGQFDMLLIKTKK</sequence>
<dbReference type="Proteomes" id="UP000603865">
    <property type="component" value="Unassembled WGS sequence"/>
</dbReference>
<proteinExistence type="predicted"/>
<evidence type="ECO:0000256" key="1">
    <source>
        <dbReference type="SAM" id="SignalP"/>
    </source>
</evidence>
<gene>
    <name evidence="2" type="ORF">GCM10008957_06200</name>
</gene>
<accession>A0A918F337</accession>
<name>A0A918F337_9DEIO</name>
<reference evidence="2" key="1">
    <citation type="journal article" date="2014" name="Int. J. Syst. Evol. Microbiol.">
        <title>Complete genome sequence of Corynebacterium casei LMG S-19264T (=DSM 44701T), isolated from a smear-ripened cheese.</title>
        <authorList>
            <consortium name="US DOE Joint Genome Institute (JGI-PGF)"/>
            <person name="Walter F."/>
            <person name="Albersmeier A."/>
            <person name="Kalinowski J."/>
            <person name="Ruckert C."/>
        </authorList>
    </citation>
    <scope>NUCLEOTIDE SEQUENCE</scope>
    <source>
        <strain evidence="2">JCM 31311</strain>
    </source>
</reference>
<organism evidence="2 3">
    <name type="scientific">Deinococcus ruber</name>
    <dbReference type="NCBI Taxonomy" id="1848197"/>
    <lineage>
        <taxon>Bacteria</taxon>
        <taxon>Thermotogati</taxon>
        <taxon>Deinococcota</taxon>
        <taxon>Deinococci</taxon>
        <taxon>Deinococcales</taxon>
        <taxon>Deinococcaceae</taxon>
        <taxon>Deinococcus</taxon>
    </lineage>
</organism>
<reference evidence="2" key="2">
    <citation type="submission" date="2020-09" db="EMBL/GenBank/DDBJ databases">
        <authorList>
            <person name="Sun Q."/>
            <person name="Ohkuma M."/>
        </authorList>
    </citation>
    <scope>NUCLEOTIDE SEQUENCE</scope>
    <source>
        <strain evidence="2">JCM 31311</strain>
    </source>
</reference>
<evidence type="ECO:0000313" key="3">
    <source>
        <dbReference type="Proteomes" id="UP000603865"/>
    </source>
</evidence>
<comment type="caution">
    <text evidence="2">The sequence shown here is derived from an EMBL/GenBank/DDBJ whole genome shotgun (WGS) entry which is preliminary data.</text>
</comment>
<dbReference type="EMBL" id="BMQL01000002">
    <property type="protein sequence ID" value="GGQ96691.1"/>
    <property type="molecule type" value="Genomic_DNA"/>
</dbReference>